<evidence type="ECO:0000256" key="4">
    <source>
        <dbReference type="ARBA" id="ARBA00022756"/>
    </source>
</evidence>
<comment type="similarity">
    <text evidence="5">Belongs to the methyltransferase superfamily.</text>
</comment>
<dbReference type="UniPathway" id="UPA00078"/>
<dbReference type="CDD" id="cd02440">
    <property type="entry name" value="AdoMet_MTases"/>
    <property type="match status" value="1"/>
</dbReference>
<dbReference type="Gene3D" id="3.40.50.150">
    <property type="entry name" value="Vaccinia Virus protein VP39"/>
    <property type="match status" value="1"/>
</dbReference>
<dbReference type="NCBIfam" id="TIGR02072">
    <property type="entry name" value="BioC"/>
    <property type="match status" value="1"/>
</dbReference>
<dbReference type="EMBL" id="CP034562">
    <property type="protein sequence ID" value="AZQ62436.1"/>
    <property type="molecule type" value="Genomic_DNA"/>
</dbReference>
<keyword evidence="3 5" id="KW-0949">S-adenosyl-L-methionine</keyword>
<dbReference type="GO" id="GO:0032259">
    <property type="term" value="P:methylation"/>
    <property type="evidence" value="ECO:0007669"/>
    <property type="project" value="UniProtKB-KW"/>
</dbReference>
<accession>A0A3S9P2K4</accession>
<dbReference type="RefSeq" id="WP_126613936.1">
    <property type="nucleotide sequence ID" value="NZ_CP034562.1"/>
</dbReference>
<dbReference type="SUPFAM" id="SSF53335">
    <property type="entry name" value="S-adenosyl-L-methionine-dependent methyltransferases"/>
    <property type="match status" value="1"/>
</dbReference>
<dbReference type="HAMAP" id="MF_00835">
    <property type="entry name" value="BioC"/>
    <property type="match status" value="1"/>
</dbReference>
<dbReference type="GO" id="GO:0102130">
    <property type="term" value="F:malonyl-CoA methyltransferase activity"/>
    <property type="evidence" value="ECO:0007669"/>
    <property type="project" value="UniProtKB-EC"/>
</dbReference>
<protein>
    <recommendedName>
        <fullName evidence="5">Malonyl-[acyl-carrier protein] O-methyltransferase</fullName>
        <shortName evidence="5">Malonyl-ACP O-methyltransferase</shortName>
        <ecNumber evidence="5">2.1.1.197</ecNumber>
    </recommendedName>
    <alternativeName>
        <fullName evidence="5">Biotin synthesis protein BioC</fullName>
    </alternativeName>
</protein>
<evidence type="ECO:0000313" key="6">
    <source>
        <dbReference type="EMBL" id="AZQ62436.1"/>
    </source>
</evidence>
<keyword evidence="4 5" id="KW-0093">Biotin biosynthesis</keyword>
<dbReference type="GO" id="GO:0010340">
    <property type="term" value="F:carboxyl-O-methyltransferase activity"/>
    <property type="evidence" value="ECO:0007669"/>
    <property type="project" value="UniProtKB-UniRule"/>
</dbReference>
<reference evidence="6 7" key="1">
    <citation type="submission" date="2018-12" db="EMBL/GenBank/DDBJ databases">
        <title>Flammeovirga pectinis sp. nov., isolated from the gut of the Korean scallop, Patinopecten yessoensis.</title>
        <authorList>
            <person name="Bae J.-W."/>
            <person name="Jeong Y.-S."/>
            <person name="Kang W."/>
        </authorList>
    </citation>
    <scope>NUCLEOTIDE SEQUENCE [LARGE SCALE GENOMIC DNA]</scope>
    <source>
        <strain evidence="6 7">L12M1</strain>
    </source>
</reference>
<comment type="catalytic activity">
    <reaction evidence="5">
        <text>malonyl-[ACP] + S-adenosyl-L-methionine = malonyl-[ACP] methyl ester + S-adenosyl-L-homocysteine</text>
        <dbReference type="Rhea" id="RHEA:17105"/>
        <dbReference type="Rhea" id="RHEA-COMP:9623"/>
        <dbReference type="Rhea" id="RHEA-COMP:9954"/>
        <dbReference type="ChEBI" id="CHEBI:57856"/>
        <dbReference type="ChEBI" id="CHEBI:59789"/>
        <dbReference type="ChEBI" id="CHEBI:78449"/>
        <dbReference type="ChEBI" id="CHEBI:78845"/>
        <dbReference type="EC" id="2.1.1.197"/>
    </reaction>
</comment>
<evidence type="ECO:0000313" key="7">
    <source>
        <dbReference type="Proteomes" id="UP000267268"/>
    </source>
</evidence>
<evidence type="ECO:0000256" key="2">
    <source>
        <dbReference type="ARBA" id="ARBA00022679"/>
    </source>
</evidence>
<proteinExistence type="inferred from homology"/>
<evidence type="ECO:0000256" key="1">
    <source>
        <dbReference type="ARBA" id="ARBA00022603"/>
    </source>
</evidence>
<gene>
    <name evidence="5 6" type="primary">bioC</name>
    <name evidence="6" type="ORF">EI427_09355</name>
</gene>
<dbReference type="PANTHER" id="PTHR13090:SF1">
    <property type="entry name" value="ARGININE-HYDROXYLASE NDUFAF5, MITOCHONDRIAL"/>
    <property type="match status" value="1"/>
</dbReference>
<dbReference type="Pfam" id="PF13489">
    <property type="entry name" value="Methyltransf_23"/>
    <property type="match status" value="1"/>
</dbReference>
<comment type="function">
    <text evidence="5">Converts the free carboxyl group of a malonyl-thioester to its methyl ester by transfer of a methyl group from S-adenosyl-L-methionine (SAM). It allows to synthesize pimeloyl-ACP via the fatty acid synthetic pathway.</text>
</comment>
<keyword evidence="7" id="KW-1185">Reference proteome</keyword>
<dbReference type="EC" id="2.1.1.197" evidence="5"/>
<dbReference type="KEGG" id="fll:EI427_09355"/>
<dbReference type="PANTHER" id="PTHR13090">
    <property type="entry name" value="ARGININE-HYDROXYLASE NDUFAF5, MITOCHONDRIAL"/>
    <property type="match status" value="1"/>
</dbReference>
<sequence>MVVDKKKVALRFGQNAGTYNQEAFIQKEITEELYQKIISIDKNFDSCFEIGCGSGFLTKKLKNHILDSYAVNDLDSSCTHQLLKENNLTFIGGDAEKIDFPQNNAIIVSTSALQWMQNISVLFQKINQSLNNNGVLAFSTFGLENFRQIKGILNQGLTYYSINFWKKHLENEGFEILSAWEWKKDCLFKDGTAVLKHIKKTGVSGSNSSSKTWNKKTLQAFNKEYAQYFSNDINEVSLTYHPLFFIAKKK</sequence>
<dbReference type="AlphaFoldDB" id="A0A3S9P2K4"/>
<keyword evidence="2 5" id="KW-0808">Transferase</keyword>
<keyword evidence="1 5" id="KW-0489">Methyltransferase</keyword>
<dbReference type="GO" id="GO:0009102">
    <property type="term" value="P:biotin biosynthetic process"/>
    <property type="evidence" value="ECO:0007669"/>
    <property type="project" value="UniProtKB-UniRule"/>
</dbReference>
<dbReference type="Proteomes" id="UP000267268">
    <property type="component" value="Chromosome 1"/>
</dbReference>
<dbReference type="OrthoDB" id="9760689at2"/>
<evidence type="ECO:0000256" key="3">
    <source>
        <dbReference type="ARBA" id="ARBA00022691"/>
    </source>
</evidence>
<evidence type="ECO:0000256" key="5">
    <source>
        <dbReference type="HAMAP-Rule" id="MF_00835"/>
    </source>
</evidence>
<comment type="pathway">
    <text evidence="5">Cofactor biosynthesis; biotin biosynthesis.</text>
</comment>
<dbReference type="InterPro" id="IPR011814">
    <property type="entry name" value="BioC"/>
</dbReference>
<dbReference type="InterPro" id="IPR029063">
    <property type="entry name" value="SAM-dependent_MTases_sf"/>
</dbReference>
<name>A0A3S9P2K4_9BACT</name>
<organism evidence="6 7">
    <name type="scientific">Flammeovirga pectinis</name>
    <dbReference type="NCBI Taxonomy" id="2494373"/>
    <lineage>
        <taxon>Bacteria</taxon>
        <taxon>Pseudomonadati</taxon>
        <taxon>Bacteroidota</taxon>
        <taxon>Cytophagia</taxon>
        <taxon>Cytophagales</taxon>
        <taxon>Flammeovirgaceae</taxon>
        <taxon>Flammeovirga</taxon>
    </lineage>
</organism>
<dbReference type="InterPro" id="IPR050602">
    <property type="entry name" value="Malonyl-ACP_OMT"/>
</dbReference>